<feature type="active site" evidence="7">
    <location>
        <position position="78"/>
    </location>
</feature>
<dbReference type="GO" id="GO:0032259">
    <property type="term" value="P:methylation"/>
    <property type="evidence" value="ECO:0007669"/>
    <property type="project" value="UniProtKB-KW"/>
</dbReference>
<organism evidence="8 9">
    <name type="scientific">Rhodomicrobium udaipurense</name>
    <dbReference type="NCBI Taxonomy" id="1202716"/>
    <lineage>
        <taxon>Bacteria</taxon>
        <taxon>Pseudomonadati</taxon>
        <taxon>Pseudomonadota</taxon>
        <taxon>Alphaproteobacteria</taxon>
        <taxon>Hyphomicrobiales</taxon>
        <taxon>Hyphomicrobiaceae</taxon>
        <taxon>Rhodomicrobium</taxon>
    </lineage>
</organism>
<dbReference type="AlphaFoldDB" id="A0A8I1G7Z9"/>
<evidence type="ECO:0000256" key="7">
    <source>
        <dbReference type="PROSITE-ProRule" id="PRU01016"/>
    </source>
</evidence>
<dbReference type="SUPFAM" id="SSF53335">
    <property type="entry name" value="S-adenosyl-L-methionine-dependent methyltransferases"/>
    <property type="match status" value="1"/>
</dbReference>
<accession>A0A8I1G7Z9</accession>
<dbReference type="PROSITE" id="PS51679">
    <property type="entry name" value="SAM_MT_C5"/>
    <property type="match status" value="1"/>
</dbReference>
<gene>
    <name evidence="8" type="ORF">JDN41_01540</name>
</gene>
<evidence type="ECO:0000256" key="5">
    <source>
        <dbReference type="ARBA" id="ARBA00022747"/>
    </source>
</evidence>
<dbReference type="InterPro" id="IPR001525">
    <property type="entry name" value="C5_MeTfrase"/>
</dbReference>
<dbReference type="PRINTS" id="PR00105">
    <property type="entry name" value="C5METTRFRASE"/>
</dbReference>
<keyword evidence="2 7" id="KW-0489">Methyltransferase</keyword>
<evidence type="ECO:0000256" key="1">
    <source>
        <dbReference type="ARBA" id="ARBA00011975"/>
    </source>
</evidence>
<evidence type="ECO:0000313" key="8">
    <source>
        <dbReference type="EMBL" id="MBJ7542238.1"/>
    </source>
</evidence>
<dbReference type="PANTHER" id="PTHR46098">
    <property type="entry name" value="TRNA (CYTOSINE(38)-C(5))-METHYLTRANSFERASE"/>
    <property type="match status" value="1"/>
</dbReference>
<evidence type="ECO:0000256" key="2">
    <source>
        <dbReference type="ARBA" id="ARBA00022603"/>
    </source>
</evidence>
<evidence type="ECO:0000256" key="3">
    <source>
        <dbReference type="ARBA" id="ARBA00022679"/>
    </source>
</evidence>
<protein>
    <recommendedName>
        <fullName evidence="1">DNA (cytosine-5-)-methyltransferase</fullName>
        <ecNumber evidence="1">2.1.1.37</ecNumber>
    </recommendedName>
</protein>
<dbReference type="EMBL" id="JAEMUK010000002">
    <property type="protein sequence ID" value="MBJ7542238.1"/>
    <property type="molecule type" value="Genomic_DNA"/>
</dbReference>
<comment type="catalytic activity">
    <reaction evidence="6">
        <text>a 2'-deoxycytidine in DNA + S-adenosyl-L-methionine = a 5-methyl-2'-deoxycytidine in DNA + S-adenosyl-L-homocysteine + H(+)</text>
        <dbReference type="Rhea" id="RHEA:13681"/>
        <dbReference type="Rhea" id="RHEA-COMP:11369"/>
        <dbReference type="Rhea" id="RHEA-COMP:11370"/>
        <dbReference type="ChEBI" id="CHEBI:15378"/>
        <dbReference type="ChEBI" id="CHEBI:57856"/>
        <dbReference type="ChEBI" id="CHEBI:59789"/>
        <dbReference type="ChEBI" id="CHEBI:85452"/>
        <dbReference type="ChEBI" id="CHEBI:85454"/>
        <dbReference type="EC" id="2.1.1.37"/>
    </reaction>
</comment>
<dbReference type="EC" id="2.1.1.37" evidence="1"/>
<keyword evidence="5" id="KW-0680">Restriction system</keyword>
<keyword evidence="3 7" id="KW-0808">Transferase</keyword>
<name>A0A8I1G7Z9_9HYPH</name>
<sequence length="340" mass="37628">MRLRTLDLFCGGGGSSWGAMNAGAEIVCGVDAWQLATLTYRDNFPKARVIEKVLDQDSEVSMLGDIGKIDLILASPECTNHTCAKGNRPRDENSKRTALYVINFARELNPRWIVLENVVSMRNWHGYDPLITDLEELGYNVLPQVLDSAAFGVPQTRRRLFLLCDREVMPQPVLGAFPNMRTGPTARDIIDFDGPWKSGPLYTSRRAPDTLARAHRAIAALGEGVPFLIVYYGTDGSGGWQPLDRPLRTLTTLDRFGLVTWRNGTPMLRMLQVPELRRAMGFDSGYRTNLGSRRERVKLLGNGVCPPVMQAVVKSLTGSRKASRMPKRVLTPGEAALASA</sequence>
<dbReference type="GO" id="GO:0009307">
    <property type="term" value="P:DNA restriction-modification system"/>
    <property type="evidence" value="ECO:0007669"/>
    <property type="project" value="UniProtKB-KW"/>
</dbReference>
<dbReference type="InterPro" id="IPR029063">
    <property type="entry name" value="SAM-dependent_MTases_sf"/>
</dbReference>
<proteinExistence type="inferred from homology"/>
<evidence type="ECO:0000313" key="9">
    <source>
        <dbReference type="Proteomes" id="UP000623250"/>
    </source>
</evidence>
<dbReference type="Gene3D" id="3.90.120.10">
    <property type="entry name" value="DNA Methylase, subunit A, domain 2"/>
    <property type="match status" value="1"/>
</dbReference>
<dbReference type="InterPro" id="IPR050750">
    <property type="entry name" value="C5-MTase"/>
</dbReference>
<evidence type="ECO:0000256" key="4">
    <source>
        <dbReference type="ARBA" id="ARBA00022691"/>
    </source>
</evidence>
<dbReference type="Pfam" id="PF00145">
    <property type="entry name" value="DNA_methylase"/>
    <property type="match status" value="1"/>
</dbReference>
<dbReference type="GO" id="GO:0003886">
    <property type="term" value="F:DNA (cytosine-5-)-methyltransferase activity"/>
    <property type="evidence" value="ECO:0007669"/>
    <property type="project" value="UniProtKB-EC"/>
</dbReference>
<comment type="caution">
    <text evidence="8">The sequence shown here is derived from an EMBL/GenBank/DDBJ whole genome shotgun (WGS) entry which is preliminary data.</text>
</comment>
<dbReference type="Gene3D" id="3.40.50.150">
    <property type="entry name" value="Vaccinia Virus protein VP39"/>
    <property type="match status" value="1"/>
</dbReference>
<reference evidence="8 9" key="1">
    <citation type="submission" date="2020-12" db="EMBL/GenBank/DDBJ databases">
        <title>Revised draft genomes of Rhodomicrobium vannielii ATCC 17100 and Rhodomicrobium udaipurense JA643.</title>
        <authorList>
            <person name="Conners E.M."/>
            <person name="Davenport E.J."/>
            <person name="Bose A."/>
        </authorList>
    </citation>
    <scope>NUCLEOTIDE SEQUENCE [LARGE SCALE GENOMIC DNA]</scope>
    <source>
        <strain evidence="8 9">JA643</strain>
    </source>
</reference>
<dbReference type="PANTHER" id="PTHR46098:SF1">
    <property type="entry name" value="TRNA (CYTOSINE(38)-C(5))-METHYLTRANSFERASE"/>
    <property type="match status" value="1"/>
</dbReference>
<keyword evidence="4 7" id="KW-0949">S-adenosyl-L-methionine</keyword>
<keyword evidence="9" id="KW-1185">Reference proteome</keyword>
<evidence type="ECO:0000256" key="6">
    <source>
        <dbReference type="ARBA" id="ARBA00047422"/>
    </source>
</evidence>
<dbReference type="RefSeq" id="WP_052037293.1">
    <property type="nucleotide sequence ID" value="NZ_JAEMUK010000002.1"/>
</dbReference>
<comment type="similarity">
    <text evidence="7">Belongs to the class I-like SAM-binding methyltransferase superfamily. C5-methyltransferase family.</text>
</comment>
<dbReference type="Proteomes" id="UP000623250">
    <property type="component" value="Unassembled WGS sequence"/>
</dbReference>